<evidence type="ECO:0000256" key="5">
    <source>
        <dbReference type="ARBA" id="ARBA00023136"/>
    </source>
</evidence>
<evidence type="ECO:0000256" key="6">
    <source>
        <dbReference type="SAM" id="Phobius"/>
    </source>
</evidence>
<keyword evidence="3 6" id="KW-0812">Transmembrane</keyword>
<evidence type="ECO:0000259" key="7">
    <source>
        <dbReference type="Pfam" id="PF02687"/>
    </source>
</evidence>
<dbReference type="Pfam" id="PF12704">
    <property type="entry name" value="MacB_PCD"/>
    <property type="match status" value="1"/>
</dbReference>
<feature type="transmembrane region" description="Helical" evidence="6">
    <location>
        <begin position="280"/>
        <end position="306"/>
    </location>
</feature>
<feature type="transmembrane region" description="Helical" evidence="6">
    <location>
        <begin position="764"/>
        <end position="784"/>
    </location>
</feature>
<evidence type="ECO:0000256" key="1">
    <source>
        <dbReference type="ARBA" id="ARBA00004651"/>
    </source>
</evidence>
<keyword evidence="10" id="KW-1185">Reference proteome</keyword>
<evidence type="ECO:0000313" key="9">
    <source>
        <dbReference type="EMBL" id="MFB5944471.1"/>
    </source>
</evidence>
<evidence type="ECO:0000259" key="8">
    <source>
        <dbReference type="Pfam" id="PF12704"/>
    </source>
</evidence>
<dbReference type="Pfam" id="PF02687">
    <property type="entry name" value="FtsX"/>
    <property type="match status" value="2"/>
</dbReference>
<sequence>MIKNLFKITWRNLLKNKLSSMINIGGLALGVCCFFLLSTYIINELRYDRFHKNADRIAYVSFEYKNPNDAEFIKSAATPVAVVPSFKQTFPEVEDGARIYQRTGDGQTISVKYQDKILNESSFVLTDEPFFSIFSFEFISGNPEEALKDPYSLVLTESSAKQYFGDESALGKSLIIDDEPWQVTGVIEDIPPYSQLQFNLLGSYSTLPRSKQENWGAANDISYLLLHSPDQFDDLQQKIGQLLHEKYAEEIAAGYEVKFPIQKLTDVRLHSDVMPGIKSLYLYVLGAMAIALLLIACINFTNLVMARSAERSHEIGVKKVMGALRKHLFFQFVFESFITAAVALILGLVVAIALIPIFNNYTGIQLSLASWSGGWFLIIMLLLFVVISLIAGGGPALVLSALKPTDSLKGKIHQTSKAVLLRKGLIVFQFCISLLFVLGTVVVHRQMSFIQNKDTGVNRSQVLVLDASDMSSSKLLSFKNELNSQSAIAGVTASYHSPVDVKGGYSLSVDEEAGDFTLSVTAVPVEKDFLSVFDINLVAGEPFNQGDVDRSQSADDNQEAEYTFAINETALKALEWTPQEAIGKWVNLNGRRGKIKAVTDDFNFASFHNEIGPIVIFLEYNWFGKMFIKLNPTGKVSSTIGQVEALWKTHNPNKLFDYHFLDEEFDALYKSEEQTSRILTLFSIATVLVSCLGLFALSSLVIKQRVKEIGIRKVLGASMTSIMKLISVSFVKLVIIATVMAIPLAWWFSSSWLEDFVYRTDVPWWWFGLVALMAIAVAILTVSFQTIKTALTNPVDSLRDE</sequence>
<feature type="domain" description="ABC3 transporter permease C-terminal" evidence="7">
    <location>
        <begin position="681"/>
        <end position="790"/>
    </location>
</feature>
<dbReference type="InterPro" id="IPR050250">
    <property type="entry name" value="Macrolide_Exporter_MacB"/>
</dbReference>
<dbReference type="EMBL" id="JBBVGT010000001">
    <property type="protein sequence ID" value="MFB5944471.1"/>
    <property type="molecule type" value="Genomic_DNA"/>
</dbReference>
<dbReference type="PANTHER" id="PTHR30572:SF18">
    <property type="entry name" value="ABC-TYPE MACROLIDE FAMILY EXPORT SYSTEM PERMEASE COMPONENT 2"/>
    <property type="match status" value="1"/>
</dbReference>
<comment type="caution">
    <text evidence="9">The sequence shown here is derived from an EMBL/GenBank/DDBJ whole genome shotgun (WGS) entry which is preliminary data.</text>
</comment>
<reference evidence="9 10" key="1">
    <citation type="submission" date="2024-04" db="EMBL/GenBank/DDBJ databases">
        <title>Albibacterium profundi sp. nov., isolated from sediment of the Challenger Deep of Mariana Trench.</title>
        <authorList>
            <person name="Wang Y."/>
        </authorList>
    </citation>
    <scope>NUCLEOTIDE SEQUENCE [LARGE SCALE GENOMIC DNA]</scope>
    <source>
        <strain evidence="9 10">RHL897</strain>
    </source>
</reference>
<proteinExistence type="predicted"/>
<feature type="transmembrane region" description="Helical" evidence="6">
    <location>
        <begin position="722"/>
        <end position="744"/>
    </location>
</feature>
<organism evidence="9 10">
    <name type="scientific">Albibacterium profundi</name>
    <dbReference type="NCBI Taxonomy" id="3134906"/>
    <lineage>
        <taxon>Bacteria</taxon>
        <taxon>Pseudomonadati</taxon>
        <taxon>Bacteroidota</taxon>
        <taxon>Sphingobacteriia</taxon>
        <taxon>Sphingobacteriales</taxon>
        <taxon>Sphingobacteriaceae</taxon>
        <taxon>Albibacterium</taxon>
    </lineage>
</organism>
<dbReference type="InterPro" id="IPR025857">
    <property type="entry name" value="MacB_PCD"/>
</dbReference>
<evidence type="ECO:0000313" key="10">
    <source>
        <dbReference type="Proteomes" id="UP001580928"/>
    </source>
</evidence>
<feature type="transmembrane region" description="Helical" evidence="6">
    <location>
        <begin position="678"/>
        <end position="702"/>
    </location>
</feature>
<dbReference type="InterPro" id="IPR003838">
    <property type="entry name" value="ABC3_permease_C"/>
</dbReference>
<feature type="domain" description="ABC3 transporter permease C-terminal" evidence="7">
    <location>
        <begin position="287"/>
        <end position="400"/>
    </location>
</feature>
<accession>A0ABV5CAA6</accession>
<dbReference type="Proteomes" id="UP001580928">
    <property type="component" value="Unassembled WGS sequence"/>
</dbReference>
<feature type="transmembrane region" description="Helical" evidence="6">
    <location>
        <begin position="327"/>
        <end position="355"/>
    </location>
</feature>
<keyword evidence="4 6" id="KW-1133">Transmembrane helix</keyword>
<protein>
    <submittedName>
        <fullName evidence="9">ABC transporter permease</fullName>
    </submittedName>
</protein>
<feature type="transmembrane region" description="Helical" evidence="6">
    <location>
        <begin position="21"/>
        <end position="42"/>
    </location>
</feature>
<keyword evidence="2" id="KW-1003">Cell membrane</keyword>
<dbReference type="RefSeq" id="WP_375556050.1">
    <property type="nucleotide sequence ID" value="NZ_JBBVGT010000001.1"/>
</dbReference>
<feature type="transmembrane region" description="Helical" evidence="6">
    <location>
        <begin position="420"/>
        <end position="443"/>
    </location>
</feature>
<evidence type="ECO:0000256" key="3">
    <source>
        <dbReference type="ARBA" id="ARBA00022692"/>
    </source>
</evidence>
<name>A0ABV5CAA6_9SPHI</name>
<gene>
    <name evidence="9" type="ORF">WKR92_01355</name>
</gene>
<feature type="transmembrane region" description="Helical" evidence="6">
    <location>
        <begin position="375"/>
        <end position="399"/>
    </location>
</feature>
<keyword evidence="5 6" id="KW-0472">Membrane</keyword>
<evidence type="ECO:0000256" key="2">
    <source>
        <dbReference type="ARBA" id="ARBA00022475"/>
    </source>
</evidence>
<evidence type="ECO:0000256" key="4">
    <source>
        <dbReference type="ARBA" id="ARBA00022989"/>
    </source>
</evidence>
<feature type="domain" description="MacB-like periplasmic core" evidence="8">
    <location>
        <begin position="20"/>
        <end position="241"/>
    </location>
</feature>
<dbReference type="PANTHER" id="PTHR30572">
    <property type="entry name" value="MEMBRANE COMPONENT OF TRANSPORTER-RELATED"/>
    <property type="match status" value="1"/>
</dbReference>
<comment type="subcellular location">
    <subcellularLocation>
        <location evidence="1">Cell membrane</location>
        <topology evidence="1">Multi-pass membrane protein</topology>
    </subcellularLocation>
</comment>